<accession>A0A1H9FEY1</accession>
<proteinExistence type="predicted"/>
<protein>
    <submittedName>
        <fullName evidence="1">Uncharacterized protein</fullName>
    </submittedName>
</protein>
<dbReference type="Proteomes" id="UP000199496">
    <property type="component" value="Unassembled WGS sequence"/>
</dbReference>
<reference evidence="1 2" key="1">
    <citation type="submission" date="2016-10" db="EMBL/GenBank/DDBJ databases">
        <authorList>
            <person name="de Groot N.N."/>
        </authorList>
    </citation>
    <scope>NUCLEOTIDE SEQUENCE [LARGE SCALE GENOMIC DNA]</scope>
    <source>
        <strain evidence="1 2">B7-7</strain>
    </source>
</reference>
<sequence length="80" mass="8970">MLDLSRENGMSESIQRNEVNYPRLKSGACLPAASQVRASQVDQPEQDARKGLRLQQVVKTHRQMLPQSAALEGWDHAGER</sequence>
<name>A0A1H9FEY1_9GAMM</name>
<dbReference type="AlphaFoldDB" id="A0A1H9FEY1"/>
<dbReference type="EMBL" id="FOFO01000026">
    <property type="protein sequence ID" value="SEQ35858.1"/>
    <property type="molecule type" value="Genomic_DNA"/>
</dbReference>
<evidence type="ECO:0000313" key="2">
    <source>
        <dbReference type="Proteomes" id="UP000199496"/>
    </source>
</evidence>
<gene>
    <name evidence="1" type="ORF">SAMN05421693_1262</name>
</gene>
<evidence type="ECO:0000313" key="1">
    <source>
        <dbReference type="EMBL" id="SEQ35858.1"/>
    </source>
</evidence>
<keyword evidence="2" id="KW-1185">Reference proteome</keyword>
<organism evidence="1 2">
    <name type="scientific">Ectothiorhodospira magna</name>
    <dbReference type="NCBI Taxonomy" id="867345"/>
    <lineage>
        <taxon>Bacteria</taxon>
        <taxon>Pseudomonadati</taxon>
        <taxon>Pseudomonadota</taxon>
        <taxon>Gammaproteobacteria</taxon>
        <taxon>Chromatiales</taxon>
        <taxon>Ectothiorhodospiraceae</taxon>
        <taxon>Ectothiorhodospira</taxon>
    </lineage>
</organism>
<dbReference type="STRING" id="867345.SAMN05421693_1262"/>